<dbReference type="Gene3D" id="4.10.60.10">
    <property type="entry name" value="Zinc finger, CCHC-type"/>
    <property type="match status" value="1"/>
</dbReference>
<dbReference type="FunCoup" id="A0A1P8BEI2">
    <property type="interactions" value="30"/>
</dbReference>
<dbReference type="PANTHER" id="PTHR33680">
    <property type="entry name" value="OS07G0190500 PROTEIN"/>
    <property type="match status" value="1"/>
</dbReference>
<dbReference type="PROSITE" id="PS51999">
    <property type="entry name" value="ZF_GRF"/>
    <property type="match status" value="1"/>
</dbReference>
<dbReference type="Pfam" id="PF00098">
    <property type="entry name" value="zf-CCHC"/>
    <property type="match status" value="1"/>
</dbReference>
<dbReference type="TAIR" id="AT5G13920"/>
<proteinExistence type="predicted"/>
<dbReference type="InterPro" id="IPR001878">
    <property type="entry name" value="Znf_CCHC"/>
</dbReference>
<keyword evidence="3" id="KW-0862">Zinc</keyword>
<evidence type="ECO:0000313" key="9">
    <source>
        <dbReference type="Proteomes" id="UP000006548"/>
    </source>
</evidence>
<dbReference type="ExpressionAtlas" id="A0A1P8BEI2">
    <property type="expression patterns" value="baseline and differential"/>
</dbReference>
<dbReference type="AlphaFoldDB" id="A0A1P8BEI2"/>
<dbReference type="RefSeq" id="NP_001331643.1">
    <property type="nucleotide sequence ID" value="NM_001343300.1"/>
</dbReference>
<evidence type="ECO:0000313" key="8">
    <source>
        <dbReference type="EMBL" id="ANM70000.1"/>
    </source>
</evidence>
<dbReference type="EMBL" id="CP002688">
    <property type="protein sequence ID" value="ANM70000.1"/>
    <property type="molecule type" value="Genomic_DNA"/>
</dbReference>
<organism evidence="8 9">
    <name type="scientific">Arabidopsis thaliana</name>
    <name type="common">Mouse-ear cress</name>
    <dbReference type="NCBI Taxonomy" id="3702"/>
    <lineage>
        <taxon>Eukaryota</taxon>
        <taxon>Viridiplantae</taxon>
        <taxon>Streptophyta</taxon>
        <taxon>Embryophyta</taxon>
        <taxon>Tracheophyta</taxon>
        <taxon>Spermatophyta</taxon>
        <taxon>Magnoliopsida</taxon>
        <taxon>eudicotyledons</taxon>
        <taxon>Gunneridae</taxon>
        <taxon>Pentapetalae</taxon>
        <taxon>rosids</taxon>
        <taxon>malvids</taxon>
        <taxon>Brassicales</taxon>
        <taxon>Brassicaceae</taxon>
        <taxon>Camelineae</taxon>
        <taxon>Arabidopsis</taxon>
    </lineage>
</organism>
<keyword evidence="2 4" id="KW-0863">Zinc-finger</keyword>
<dbReference type="STRING" id="3702.A0A1P8BEI2"/>
<feature type="domain" description="CCHC-type" evidence="5">
    <location>
        <begin position="11"/>
        <end position="25"/>
    </location>
</feature>
<evidence type="ECO:0000313" key="7">
    <source>
        <dbReference type="Araport" id="AT5G13920"/>
    </source>
</evidence>
<evidence type="ECO:0000259" key="6">
    <source>
        <dbReference type="PROSITE" id="PS51999"/>
    </source>
</evidence>
<gene>
    <name evidence="8" type="primary">MAC12.12</name>
    <name evidence="8" type="synonym">MAC12_12</name>
    <name evidence="7 8" type="ordered locus">At5g13920</name>
</gene>
<dbReference type="InterPro" id="IPR036875">
    <property type="entry name" value="Znf_CCHC_sf"/>
</dbReference>
<evidence type="ECO:0000256" key="3">
    <source>
        <dbReference type="ARBA" id="ARBA00022833"/>
    </source>
</evidence>
<protein>
    <submittedName>
        <fullName evidence="8">GRF zinc finger / Zinc knuckle protein</fullName>
    </submittedName>
</protein>
<feature type="domain" description="GRF-type" evidence="6">
    <location>
        <begin position="39"/>
        <end position="79"/>
    </location>
</feature>
<dbReference type="InParanoid" id="A0A1P8BEI2"/>
<dbReference type="SMART" id="SM00343">
    <property type="entry name" value="ZnF_C2HC"/>
    <property type="match status" value="1"/>
</dbReference>
<dbReference type="KEGG" id="ath:AT5G13920"/>
<dbReference type="Araport" id="AT5G13920"/>
<accession>A0A1P8BEI2</accession>
<evidence type="ECO:0000256" key="2">
    <source>
        <dbReference type="ARBA" id="ARBA00022771"/>
    </source>
</evidence>
<dbReference type="Pfam" id="PF06839">
    <property type="entry name" value="Zn_ribbon_GRF"/>
    <property type="match status" value="1"/>
</dbReference>
<dbReference type="PROSITE" id="PS50158">
    <property type="entry name" value="ZF_CCHC"/>
    <property type="match status" value="1"/>
</dbReference>
<dbReference type="InterPro" id="IPR010666">
    <property type="entry name" value="Znf_GRF"/>
</dbReference>
<dbReference type="SUPFAM" id="SSF57756">
    <property type="entry name" value="Retrovirus zinc finger-like domains"/>
    <property type="match status" value="1"/>
</dbReference>
<dbReference type="GO" id="GO:0008270">
    <property type="term" value="F:zinc ion binding"/>
    <property type="evidence" value="ECO:0007669"/>
    <property type="project" value="UniProtKB-KW"/>
</dbReference>
<dbReference type="GO" id="GO:0003676">
    <property type="term" value="F:nucleic acid binding"/>
    <property type="evidence" value="ECO:0007669"/>
    <property type="project" value="InterPro"/>
</dbReference>
<keyword evidence="1" id="KW-0479">Metal-binding</keyword>
<name>A0A1P8BEI2_ARATH</name>
<reference evidence="8 9" key="1">
    <citation type="journal article" date="2000" name="Nature">
        <title>Sequence and analysis of chromosome 5 of the plant Arabidopsis thaliana.</title>
        <authorList>
            <consortium name="Kazusa DNA Research Institute"/>
            <consortium name="Cold Spring Harbor and Washington University in St Louis Sequencing Consortium"/>
            <consortium name="European Union Arabidopsis Genome Sequencing Consortium"/>
            <person name="Tabata S."/>
            <person name="Kaneko T."/>
            <person name="Nakamura Y."/>
            <person name="Kotani H."/>
            <person name="Kato T."/>
            <person name="Asamizu E."/>
            <person name="Miyajima N."/>
            <person name="Sasamoto S."/>
            <person name="Kimura T."/>
            <person name="Hosouchi T."/>
            <person name="Kawashima K."/>
            <person name="Kohara M."/>
            <person name="Matsumoto M."/>
            <person name="Matsuno A."/>
            <person name="Muraki A."/>
            <person name="Nakayama S."/>
            <person name="Nakazaki N."/>
            <person name="Naruo K."/>
            <person name="Okumura S."/>
            <person name="Shinpo S."/>
            <person name="Takeuchi C."/>
            <person name="Wada T."/>
            <person name="Watanabe A."/>
            <person name="Yamada M."/>
            <person name="Yasuda M."/>
            <person name="Sato S."/>
            <person name="de la Bastide M."/>
            <person name="Huang E."/>
            <person name="Spiegel L."/>
            <person name="Gnoj L."/>
            <person name="O'Shaughnessy A."/>
            <person name="Preston R."/>
            <person name="Habermann K."/>
            <person name="Murray J."/>
            <person name="Johnson D."/>
            <person name="Rohlfing T."/>
            <person name="Nelson J."/>
            <person name="Stoneking T."/>
            <person name="Pepin K."/>
            <person name="Spieth J."/>
            <person name="Sekhon M."/>
            <person name="Armstrong J."/>
            <person name="Becker M."/>
            <person name="Belter E."/>
            <person name="Cordum H."/>
            <person name="Cordes M."/>
            <person name="Courtney L."/>
            <person name="Courtney W."/>
            <person name="Dante M."/>
            <person name="Du H."/>
            <person name="Edwards J."/>
            <person name="Fryman J."/>
            <person name="Haakensen B."/>
            <person name="Lamar E."/>
            <person name="Latreille P."/>
            <person name="Leonard S."/>
            <person name="Meyer R."/>
            <person name="Mulvaney E."/>
            <person name="Ozersky P."/>
            <person name="Riley A."/>
            <person name="Strowmatt C."/>
            <person name="Wagner-McPherson C."/>
            <person name="Wollam A."/>
            <person name="Yoakum M."/>
            <person name="Bell M."/>
            <person name="Dedhia N."/>
            <person name="Parnell L."/>
            <person name="Shah R."/>
            <person name="Rodriguez M."/>
            <person name="See L.H."/>
            <person name="Vil D."/>
            <person name="Baker J."/>
            <person name="Kirchoff K."/>
            <person name="Toth K."/>
            <person name="King L."/>
            <person name="Bahret A."/>
            <person name="Miller B."/>
            <person name="Marra M."/>
            <person name="Martienssen R."/>
            <person name="McCombie W.R."/>
            <person name="Wilson R.K."/>
            <person name="Murphy G."/>
            <person name="Bancroft I."/>
            <person name="Volckaert G."/>
            <person name="Wambutt R."/>
            <person name="Dusterhoft A."/>
            <person name="Stiekema W."/>
            <person name="Pohl T."/>
            <person name="Entian K.D."/>
            <person name="Terryn N."/>
            <person name="Hartley N."/>
            <person name="Bent E."/>
            <person name="Johnson S."/>
            <person name="Langham S.A."/>
            <person name="McCullagh B."/>
            <person name="Robben J."/>
            <person name="Grymonprez B."/>
            <person name="Zimmermann W."/>
            <person name="Ramsperger U."/>
            <person name="Wedler H."/>
            <person name="Balke K."/>
            <person name="Wedler E."/>
            <person name="Peters S."/>
            <person name="van Staveren M."/>
            <person name="Dirkse W."/>
            <person name="Mooijman P."/>
            <person name="Lankhorst R.K."/>
            <person name="Weitzenegger T."/>
            <person name="Bothe G."/>
            <person name="Rose M."/>
            <person name="Hauf J."/>
            <person name="Berneiser S."/>
            <person name="Hempel S."/>
            <person name="Feldpausch M."/>
            <person name="Lamberth S."/>
            <person name="Villarroel R."/>
            <person name="Gielen J."/>
            <person name="Ardiles W."/>
            <person name="Bents O."/>
            <person name="Lemcke K."/>
            <person name="Kolesov G."/>
            <person name="Mayer K."/>
            <person name="Rudd S."/>
            <person name="Schoof H."/>
            <person name="Schueller C."/>
            <person name="Zaccaria P."/>
            <person name="Mewes H.W."/>
            <person name="Bevan M."/>
            <person name="Fransz P."/>
        </authorList>
    </citation>
    <scope>NUCLEOTIDE SEQUENCE [LARGE SCALE GENOMIC DNA]</scope>
    <source>
        <strain evidence="9">cv. Columbia</strain>
    </source>
</reference>
<dbReference type="PANTHER" id="PTHR33680:SF12">
    <property type="entry name" value="GRF ZINC FINGER _ ZINC KNUCKLE PROTEIN"/>
    <property type="match status" value="1"/>
</dbReference>
<evidence type="ECO:0000259" key="5">
    <source>
        <dbReference type="PROSITE" id="PS50158"/>
    </source>
</evidence>
<evidence type="ECO:0000256" key="4">
    <source>
        <dbReference type="PROSITE-ProRule" id="PRU00047"/>
    </source>
</evidence>
<dbReference type="GeneID" id="831239"/>
<dbReference type="SMR" id="A0A1P8BEI2"/>
<evidence type="ECO:0000256" key="1">
    <source>
        <dbReference type="ARBA" id="ARBA00022723"/>
    </source>
</evidence>
<sequence length="445" mass="49848">MLNGTMQTGDCFRCRQAGHWINDCPLKSYTDDPPPAIQCPCGGGFCEIKVANTRENPGRKFYKCPTAQNCCFFKWCDKVTDEDIKFRPAFTIPICSCGAGPCRRVKDVSGRAYLICCIKKGFGACGFFKWEDVEMIPSCDVMDEIDFWVEADQILSDVESSLQARGGVIPEIANQMASEKECQASVSGIEDDCVVECQDSVSAEDDSTLENLDSISMSVSDVHSTALNQGTSLMDNFDSIKVLCLEYTFLFFELLCYLLGISLFDPVTSEPEEPWKKTQNGDQPTNSALSKLSVDEAMSDLIRDTVSSGSVVIHGRTNHEQPEIDGAEWSFPCLQNLIDQYNSEKLQLESISGKHVQMLSEFMASYRRLRLLHEKTSHLRKTLLETEKEMVCCEAETLKFGASCREVAGEMAESQKRMQETADKLGKEVEVFKQNEFVGLKRRRT</sequence>
<dbReference type="Proteomes" id="UP000006548">
    <property type="component" value="Chromosome 5"/>
</dbReference>
<reference evidence="9" key="2">
    <citation type="journal article" date="2017" name="Plant J.">
        <title>Araport11: a complete reannotation of the Arabidopsis thaliana reference genome.</title>
        <authorList>
            <person name="Cheng C.Y."/>
            <person name="Krishnakumar V."/>
            <person name="Chan A.P."/>
            <person name="Thibaud-Nissen F."/>
            <person name="Schobel S."/>
            <person name="Town C.D."/>
        </authorList>
    </citation>
    <scope>GENOME REANNOTATION</scope>
    <source>
        <strain evidence="9">cv. Columbia</strain>
    </source>
</reference>
<keyword evidence="9" id="KW-1185">Reference proteome</keyword>